<dbReference type="EMBL" id="LN907867">
    <property type="protein sequence ID" value="CUU41312.1"/>
    <property type="molecule type" value="Genomic_DNA"/>
</dbReference>
<evidence type="ECO:0000313" key="2">
    <source>
        <dbReference type="EMBL" id="BAR98058.1"/>
    </source>
</evidence>
<gene>
    <name evidence="2" type="ORF">BV133_465</name>
    <name evidence="3" type="ORF">BVIRIDIS_03010</name>
</gene>
<protein>
    <submittedName>
        <fullName evidence="3">Uncharacterized protein</fullName>
    </submittedName>
</protein>
<evidence type="ECO:0000256" key="1">
    <source>
        <dbReference type="SAM" id="Phobius"/>
    </source>
</evidence>
<keyword evidence="1" id="KW-0812">Transmembrane</keyword>
<proteinExistence type="predicted"/>
<dbReference type="EMBL" id="AP014854">
    <property type="protein sequence ID" value="BAR98058.1"/>
    <property type="molecule type" value="Genomic_DNA"/>
</dbReference>
<keyword evidence="1" id="KW-1133">Transmembrane helix</keyword>
<feature type="transmembrane region" description="Helical" evidence="1">
    <location>
        <begin position="12"/>
        <end position="32"/>
    </location>
</feature>
<evidence type="ECO:0000313" key="3">
    <source>
        <dbReference type="EMBL" id="CUU41312.1"/>
    </source>
</evidence>
<dbReference type="RefSeq" id="WP_055036569.1">
    <property type="nucleotide sequence ID" value="NZ_AP014854.2"/>
</dbReference>
<feature type="transmembrane region" description="Helical" evidence="1">
    <location>
        <begin position="118"/>
        <end position="137"/>
    </location>
</feature>
<dbReference type="OrthoDB" id="7959212at2"/>
<dbReference type="KEGG" id="bvr:BVIR_856"/>
<keyword evidence="4" id="KW-1185">Reference proteome</keyword>
<reference evidence="4" key="3">
    <citation type="journal article" date="2016" name="Genome Announc.">
        <title>Revised genome sequence of the purple photosynthetic bacterium Blastochloris viridis.</title>
        <authorList>
            <person name="Liu L.N."/>
            <person name="Faulkner M."/>
            <person name="Liu X."/>
            <person name="Huang F."/>
            <person name="Darby A.C."/>
            <person name="Hall N."/>
        </authorList>
    </citation>
    <scope>NUCLEOTIDE SEQUENCE [LARGE SCALE GENOMIC DNA]</scope>
    <source>
        <strain evidence="4">ATCC 19567 / DSM 133 / F</strain>
    </source>
</reference>
<organism evidence="3 4">
    <name type="scientific">Blastochloris viridis</name>
    <name type="common">Rhodopseudomonas viridis</name>
    <dbReference type="NCBI Taxonomy" id="1079"/>
    <lineage>
        <taxon>Bacteria</taxon>
        <taxon>Pseudomonadati</taxon>
        <taxon>Pseudomonadota</taxon>
        <taxon>Alphaproteobacteria</taxon>
        <taxon>Hyphomicrobiales</taxon>
        <taxon>Blastochloridaceae</taxon>
        <taxon>Blastochloris</taxon>
    </lineage>
</organism>
<accession>A0A0H5BNQ7</accession>
<feature type="transmembrane region" description="Helical" evidence="1">
    <location>
        <begin position="76"/>
        <end position="96"/>
    </location>
</feature>
<name>A0A0H5BNQ7_BLAVI</name>
<keyword evidence="1" id="KW-0472">Membrane</keyword>
<dbReference type="AlphaFoldDB" id="A0A0H5BNQ7"/>
<feature type="transmembrane region" description="Helical" evidence="1">
    <location>
        <begin position="44"/>
        <end position="64"/>
    </location>
</feature>
<dbReference type="Proteomes" id="UP000065734">
    <property type="component" value="Chromosome I"/>
</dbReference>
<evidence type="ECO:0000313" key="4">
    <source>
        <dbReference type="Proteomes" id="UP000065734"/>
    </source>
</evidence>
<reference evidence="3" key="2">
    <citation type="submission" date="2015-11" db="EMBL/GenBank/DDBJ databases">
        <authorList>
            <person name="Zhang Y."/>
            <person name="Guo Z."/>
        </authorList>
    </citation>
    <scope>NUCLEOTIDE SEQUENCE</scope>
    <source>
        <strain evidence="3">1</strain>
    </source>
</reference>
<reference evidence="2" key="1">
    <citation type="journal article" date="2015" name="Genome Announc.">
        <title>Complete Genome Sequence of the Bacteriochlorophyll b-Producing Photosynthetic Bacterium Blastochloris viridis.</title>
        <authorList>
            <person name="Tsukatani Y."/>
            <person name="Hirose Y."/>
            <person name="Harada J."/>
            <person name="Misawa N."/>
            <person name="Mori K."/>
            <person name="Inoue K."/>
            <person name="Tamiaki H."/>
        </authorList>
    </citation>
    <scope>NUCLEOTIDE SEQUENCE [LARGE SCALE GENOMIC DNA]</scope>
    <source>
        <strain evidence="2">DSM 133</strain>
    </source>
</reference>
<sequence>MIRTILTRPRLYAVAAAVWFGMFAIALANGVFQKAALEPWLGDVAKPVSSILAIILLCTVAARCARVMRPRMIEALAIGAVWLALTLVVELILHFAGRPPSGAMADALALVALAKGDLFAPMLLWIAAVPAAMALAGPRTEA</sequence>